<protein>
    <submittedName>
        <fullName evidence="6">AMP-dependent synthetase</fullName>
    </submittedName>
</protein>
<feature type="domain" description="AMP-dependent synthetase/ligase" evidence="5">
    <location>
        <begin position="15"/>
        <end position="432"/>
    </location>
</feature>
<dbReference type="SUPFAM" id="SSF56801">
    <property type="entry name" value="Acetyl-CoA synthetase-like"/>
    <property type="match status" value="1"/>
</dbReference>
<dbReference type="InterPro" id="IPR042099">
    <property type="entry name" value="ANL_N_sf"/>
</dbReference>
<dbReference type="Gene3D" id="3.30.300.30">
    <property type="match status" value="1"/>
</dbReference>
<dbReference type="PANTHER" id="PTHR43272:SF32">
    <property type="entry name" value="AMP-DEPENDENT SYNTHETASE_LIGASE DOMAIN-CONTAINING PROTEIN"/>
    <property type="match status" value="1"/>
</dbReference>
<organism evidence="6 7">
    <name type="scientific">Anaeromyxobacter diazotrophicus</name>
    <dbReference type="NCBI Taxonomy" id="2590199"/>
    <lineage>
        <taxon>Bacteria</taxon>
        <taxon>Pseudomonadati</taxon>
        <taxon>Myxococcota</taxon>
        <taxon>Myxococcia</taxon>
        <taxon>Myxococcales</taxon>
        <taxon>Cystobacterineae</taxon>
        <taxon>Anaeromyxobacteraceae</taxon>
        <taxon>Anaeromyxobacter</taxon>
    </lineage>
</organism>
<comment type="catalytic activity">
    <reaction evidence="4">
        <text>a long-chain fatty acid + ATP + CoA = a long-chain fatty acyl-CoA + AMP + diphosphate</text>
        <dbReference type="Rhea" id="RHEA:15421"/>
        <dbReference type="ChEBI" id="CHEBI:30616"/>
        <dbReference type="ChEBI" id="CHEBI:33019"/>
        <dbReference type="ChEBI" id="CHEBI:57287"/>
        <dbReference type="ChEBI" id="CHEBI:57560"/>
        <dbReference type="ChEBI" id="CHEBI:83139"/>
        <dbReference type="ChEBI" id="CHEBI:456215"/>
        <dbReference type="EC" id="6.2.1.3"/>
    </reaction>
    <physiologicalReaction direction="left-to-right" evidence="4">
        <dbReference type="Rhea" id="RHEA:15422"/>
    </physiologicalReaction>
</comment>
<dbReference type="GO" id="GO:0016020">
    <property type="term" value="C:membrane"/>
    <property type="evidence" value="ECO:0007669"/>
    <property type="project" value="TreeGrafter"/>
</dbReference>
<dbReference type="CDD" id="cd05907">
    <property type="entry name" value="VL_LC_FACS_like"/>
    <property type="match status" value="1"/>
</dbReference>
<dbReference type="GO" id="GO:0004467">
    <property type="term" value="F:long-chain fatty acid-CoA ligase activity"/>
    <property type="evidence" value="ECO:0007669"/>
    <property type="project" value="UniProtKB-EC"/>
</dbReference>
<evidence type="ECO:0000256" key="2">
    <source>
        <dbReference type="ARBA" id="ARBA00022832"/>
    </source>
</evidence>
<name>A0A7I9VI99_9BACT</name>
<keyword evidence="2" id="KW-0276">Fatty acid metabolism</keyword>
<keyword evidence="7" id="KW-1185">Reference proteome</keyword>
<gene>
    <name evidence="6" type="ORF">AMYX_08260</name>
</gene>
<dbReference type="Pfam" id="PF00501">
    <property type="entry name" value="AMP-binding"/>
    <property type="match status" value="1"/>
</dbReference>
<sequence length="610" mass="66956">MNLEPPRTVPALFLQRVGKTPSAEAFRHRVGDAWVSLTWRDTERRVRAIACGLRALGLQGEERCAIISSTRIEWILCDLGILCAGGATTTIYPSSTREECAFILSDSESAYAFVEDRAQLEKLARRRAELPALRHVIVLAPGLDPRLAGGDGWALTLEALEALGEAEHARHPGRFEELAEAVRPDALATLVYTSGTTGRPKGVELLHQGWVAQAESVERAGILDHPEPLQYFWLPLSHVFGKMIGTAQLQIGFPTAVDGRVEKLVENLAVVRPTFVCAVPRIFEKVYQRVLLQVREGGLAKRAVFRWALGAGRERARALREGRAPGPLLRLRWAVADRLVFERVRALFGGRLRFFVSGSAPLSREVSDLFEAAGLLILEGYGLTESSAATHVDLPHRHRPGSVGPALPGVEVKLAPDGEILMRGPWIMRGYHGLHEATAEALQDGWLHTGDVGVLDADGYLTITDRKKDLIKTSGGKYVAPQELEGRLKALSPLVSQVLVHGDRRNYVSALVTLDPAALQAWVDRQGLAGRDPAQLTGHPALRADLQRALDALNAGLPRFANVKRFTVLPAEFSEAAGEVTPSQKLRRKLIEQRYHEVLDAMYGEQLRAP</sequence>
<evidence type="ECO:0000259" key="5">
    <source>
        <dbReference type="Pfam" id="PF00501"/>
    </source>
</evidence>
<comment type="caution">
    <text evidence="6">The sequence shown here is derived from an EMBL/GenBank/DDBJ whole genome shotgun (WGS) entry which is preliminary data.</text>
</comment>
<dbReference type="RefSeq" id="WP_176063246.1">
    <property type="nucleotide sequence ID" value="NZ_BJTG01000002.1"/>
</dbReference>
<dbReference type="PROSITE" id="PS00455">
    <property type="entry name" value="AMP_BINDING"/>
    <property type="match status" value="1"/>
</dbReference>
<evidence type="ECO:0000256" key="3">
    <source>
        <dbReference type="ARBA" id="ARBA00023098"/>
    </source>
</evidence>
<reference evidence="7" key="1">
    <citation type="journal article" date="2020" name="Appl. Environ. Microbiol.">
        <title>Diazotrophic Anaeromyxobacter Isolates from Soils.</title>
        <authorList>
            <person name="Masuda Y."/>
            <person name="Yamanaka H."/>
            <person name="Xu Z.X."/>
            <person name="Shiratori Y."/>
            <person name="Aono T."/>
            <person name="Amachi S."/>
            <person name="Senoo K."/>
            <person name="Itoh H."/>
        </authorList>
    </citation>
    <scope>NUCLEOTIDE SEQUENCE [LARGE SCALE GENOMIC DNA]</scope>
    <source>
        <strain evidence="7">R267</strain>
    </source>
</reference>
<dbReference type="Pfam" id="PF23562">
    <property type="entry name" value="AMP-binding_C_3"/>
    <property type="match status" value="1"/>
</dbReference>
<dbReference type="AlphaFoldDB" id="A0A7I9VI99"/>
<evidence type="ECO:0000313" key="7">
    <source>
        <dbReference type="Proteomes" id="UP000503640"/>
    </source>
</evidence>
<accession>A0A7I9VI99</accession>
<evidence type="ECO:0000256" key="4">
    <source>
        <dbReference type="ARBA" id="ARBA00024484"/>
    </source>
</evidence>
<dbReference type="EMBL" id="BJTG01000002">
    <property type="protein sequence ID" value="GEJ56085.1"/>
    <property type="molecule type" value="Genomic_DNA"/>
</dbReference>
<proteinExistence type="predicted"/>
<evidence type="ECO:0000313" key="6">
    <source>
        <dbReference type="EMBL" id="GEJ56085.1"/>
    </source>
</evidence>
<dbReference type="PANTHER" id="PTHR43272">
    <property type="entry name" value="LONG-CHAIN-FATTY-ACID--COA LIGASE"/>
    <property type="match status" value="1"/>
</dbReference>
<keyword evidence="3" id="KW-0443">Lipid metabolism</keyword>
<evidence type="ECO:0000256" key="1">
    <source>
        <dbReference type="ARBA" id="ARBA00022598"/>
    </source>
</evidence>
<dbReference type="Gene3D" id="3.40.50.12780">
    <property type="entry name" value="N-terminal domain of ligase-like"/>
    <property type="match status" value="1"/>
</dbReference>
<dbReference type="InterPro" id="IPR045851">
    <property type="entry name" value="AMP-bd_C_sf"/>
</dbReference>
<dbReference type="Proteomes" id="UP000503640">
    <property type="component" value="Unassembled WGS sequence"/>
</dbReference>
<keyword evidence="1" id="KW-0436">Ligase</keyword>
<dbReference type="InterPro" id="IPR000873">
    <property type="entry name" value="AMP-dep_synth/lig_dom"/>
</dbReference>
<dbReference type="InterPro" id="IPR020845">
    <property type="entry name" value="AMP-binding_CS"/>
</dbReference>